<dbReference type="GO" id="GO:0000976">
    <property type="term" value="F:transcription cis-regulatory region binding"/>
    <property type="evidence" value="ECO:0007669"/>
    <property type="project" value="TreeGrafter"/>
</dbReference>
<dbReference type="SUPFAM" id="SSF52172">
    <property type="entry name" value="CheY-like"/>
    <property type="match status" value="1"/>
</dbReference>
<dbReference type="EMBL" id="CP065748">
    <property type="protein sequence ID" value="QPS80962.1"/>
    <property type="molecule type" value="Genomic_DNA"/>
</dbReference>
<dbReference type="SMART" id="SM00448">
    <property type="entry name" value="REC"/>
    <property type="match status" value="1"/>
</dbReference>
<dbReference type="Proteomes" id="UP000183417">
    <property type="component" value="Unassembled WGS sequence"/>
</dbReference>
<feature type="DNA-binding region" description="OmpR/PhoB-type" evidence="5">
    <location>
        <begin position="130"/>
        <end position="233"/>
    </location>
</feature>
<evidence type="ECO:0000256" key="5">
    <source>
        <dbReference type="PROSITE-ProRule" id="PRU01091"/>
    </source>
</evidence>
<feature type="domain" description="Response regulatory" evidence="6">
    <location>
        <begin position="12"/>
        <end position="124"/>
    </location>
</feature>
<dbReference type="Pfam" id="PF00486">
    <property type="entry name" value="Trans_reg_C"/>
    <property type="match status" value="1"/>
</dbReference>
<dbReference type="RefSeq" id="WP_016445751.1">
    <property type="nucleotide sequence ID" value="NZ_AP025556.1"/>
</dbReference>
<evidence type="ECO:0000313" key="10">
    <source>
        <dbReference type="Proteomes" id="UP000183417"/>
    </source>
</evidence>
<dbReference type="Pfam" id="PF00072">
    <property type="entry name" value="Response_reg"/>
    <property type="match status" value="1"/>
</dbReference>
<evidence type="ECO:0000256" key="4">
    <source>
        <dbReference type="PROSITE-ProRule" id="PRU00169"/>
    </source>
</evidence>
<name>A0A1H3H0B5_9BURK</name>
<dbReference type="InterPro" id="IPR036388">
    <property type="entry name" value="WH-like_DNA-bd_sf"/>
</dbReference>
<dbReference type="GO" id="GO:0005829">
    <property type="term" value="C:cytosol"/>
    <property type="evidence" value="ECO:0007669"/>
    <property type="project" value="TreeGrafter"/>
</dbReference>
<sequence>MQQTLEPSIEFTVAVVEDDEDIRINVCRFLTKSGLHAWGTDSAEDFYIKLLREKADLVVVDLGLPGEDGLSLVKRLAEQEIPVVVLTARGDLDSRIAGLNAGALQYFVKPTDMNELVAGIRSQLRRNTGQPGRASAPFLTWRLDPLSACMVAPNHQIIALTSRELELLGCLMATPGTMVSKQTLIEAMGYADVDDGFHRIESQLTRLRRKTLDISGLALPVRAVFGRGLVFVP</sequence>
<evidence type="ECO:0000256" key="3">
    <source>
        <dbReference type="ARBA" id="ARBA00023163"/>
    </source>
</evidence>
<dbReference type="EMBL" id="FNPE01000002">
    <property type="protein sequence ID" value="SDY08976.1"/>
    <property type="molecule type" value="Genomic_DNA"/>
</dbReference>
<keyword evidence="2 5" id="KW-0238">DNA-binding</keyword>
<reference evidence="8 11" key="2">
    <citation type="submission" date="2020-12" db="EMBL/GenBank/DDBJ databases">
        <title>FDA dAtabase for Regulatory Grade micrObial Sequences (FDA-ARGOS): Supporting development and validation of Infectious Disease Dx tests.</title>
        <authorList>
            <person name="Sproer C."/>
            <person name="Gronow S."/>
            <person name="Severitt S."/>
            <person name="Schroder I."/>
            <person name="Tallon L."/>
            <person name="Sadzewicz L."/>
            <person name="Zhao X."/>
            <person name="Boylan J."/>
            <person name="Ott S."/>
            <person name="Bowen H."/>
            <person name="Vavikolanu K."/>
            <person name="Mehta A."/>
            <person name="Aluvathingal J."/>
            <person name="Nadendla S."/>
            <person name="Lowell S."/>
            <person name="Myers T."/>
            <person name="Yan Y."/>
            <person name="Sichtig H."/>
        </authorList>
    </citation>
    <scope>NUCLEOTIDE SEQUENCE [LARGE SCALE GENOMIC DNA]</scope>
    <source>
        <strain evidence="8 11">FDAARGOS_890</strain>
    </source>
</reference>
<dbReference type="SMART" id="SM00862">
    <property type="entry name" value="Trans_reg_C"/>
    <property type="match status" value="1"/>
</dbReference>
<evidence type="ECO:0000259" key="7">
    <source>
        <dbReference type="PROSITE" id="PS51755"/>
    </source>
</evidence>
<dbReference type="GO" id="GO:0000156">
    <property type="term" value="F:phosphorelay response regulator activity"/>
    <property type="evidence" value="ECO:0007669"/>
    <property type="project" value="TreeGrafter"/>
</dbReference>
<dbReference type="AlphaFoldDB" id="A0A1H3H0B5"/>
<evidence type="ECO:0000256" key="2">
    <source>
        <dbReference type="ARBA" id="ARBA00023125"/>
    </source>
</evidence>
<feature type="domain" description="OmpR/PhoB-type" evidence="7">
    <location>
        <begin position="130"/>
        <end position="233"/>
    </location>
</feature>
<organism evidence="9 10">
    <name type="scientific">Delftia lacustris</name>
    <dbReference type="NCBI Taxonomy" id="558537"/>
    <lineage>
        <taxon>Bacteria</taxon>
        <taxon>Pseudomonadati</taxon>
        <taxon>Pseudomonadota</taxon>
        <taxon>Betaproteobacteria</taxon>
        <taxon>Burkholderiales</taxon>
        <taxon>Comamonadaceae</taxon>
        <taxon>Delftia</taxon>
    </lineage>
</organism>
<keyword evidence="3" id="KW-0804">Transcription</keyword>
<evidence type="ECO:0000313" key="9">
    <source>
        <dbReference type="EMBL" id="SDY08976.1"/>
    </source>
</evidence>
<dbReference type="GeneID" id="94690620"/>
<keyword evidence="4" id="KW-0597">Phosphoprotein</keyword>
<dbReference type="Gene3D" id="3.40.50.2300">
    <property type="match status" value="1"/>
</dbReference>
<dbReference type="GO" id="GO:0032993">
    <property type="term" value="C:protein-DNA complex"/>
    <property type="evidence" value="ECO:0007669"/>
    <property type="project" value="TreeGrafter"/>
</dbReference>
<keyword evidence="11" id="KW-1185">Reference proteome</keyword>
<dbReference type="PROSITE" id="PS50110">
    <property type="entry name" value="RESPONSE_REGULATORY"/>
    <property type="match status" value="1"/>
</dbReference>
<accession>A0A1H3H0B5</accession>
<dbReference type="CDD" id="cd00383">
    <property type="entry name" value="trans_reg_C"/>
    <property type="match status" value="1"/>
</dbReference>
<dbReference type="KEGG" id="dla:I6G47_29000"/>
<dbReference type="GO" id="GO:0006355">
    <property type="term" value="P:regulation of DNA-templated transcription"/>
    <property type="evidence" value="ECO:0007669"/>
    <property type="project" value="InterPro"/>
</dbReference>
<dbReference type="InterPro" id="IPR011006">
    <property type="entry name" value="CheY-like_superfamily"/>
</dbReference>
<dbReference type="SUPFAM" id="SSF46894">
    <property type="entry name" value="C-terminal effector domain of the bipartite response regulators"/>
    <property type="match status" value="1"/>
</dbReference>
<gene>
    <name evidence="8" type="ORF">I6G47_29000</name>
    <name evidence="9" type="ORF">SAMN05421547_102432</name>
</gene>
<evidence type="ECO:0000313" key="11">
    <source>
        <dbReference type="Proteomes" id="UP000595064"/>
    </source>
</evidence>
<dbReference type="Gene3D" id="1.10.10.10">
    <property type="entry name" value="Winged helix-like DNA-binding domain superfamily/Winged helix DNA-binding domain"/>
    <property type="match status" value="1"/>
</dbReference>
<dbReference type="PANTHER" id="PTHR48111">
    <property type="entry name" value="REGULATOR OF RPOS"/>
    <property type="match status" value="1"/>
</dbReference>
<dbReference type="CDD" id="cd17574">
    <property type="entry name" value="REC_OmpR"/>
    <property type="match status" value="1"/>
</dbReference>
<protein>
    <submittedName>
        <fullName evidence="9">DNA-binding response regulator, OmpR family, contains REC and winged-helix (WHTH) domain</fullName>
    </submittedName>
    <submittedName>
        <fullName evidence="8">Response regulator transcription factor</fullName>
    </submittedName>
</protein>
<dbReference type="InterPro" id="IPR001867">
    <property type="entry name" value="OmpR/PhoB-type_DNA-bd"/>
</dbReference>
<dbReference type="InterPro" id="IPR016032">
    <property type="entry name" value="Sig_transdc_resp-reg_C-effctor"/>
</dbReference>
<evidence type="ECO:0000259" key="6">
    <source>
        <dbReference type="PROSITE" id="PS50110"/>
    </source>
</evidence>
<keyword evidence="1" id="KW-0805">Transcription regulation</keyword>
<dbReference type="Proteomes" id="UP000595064">
    <property type="component" value="Chromosome"/>
</dbReference>
<dbReference type="InterPro" id="IPR039420">
    <property type="entry name" value="WalR-like"/>
</dbReference>
<feature type="modified residue" description="4-aspartylphosphate" evidence="4">
    <location>
        <position position="61"/>
    </location>
</feature>
<reference evidence="9 10" key="1">
    <citation type="submission" date="2016-10" db="EMBL/GenBank/DDBJ databases">
        <authorList>
            <person name="de Groot N.N."/>
        </authorList>
    </citation>
    <scope>NUCLEOTIDE SEQUENCE [LARGE SCALE GENOMIC DNA]</scope>
    <source>
        <strain evidence="9 10">LMG 24775</strain>
    </source>
</reference>
<dbReference type="PANTHER" id="PTHR48111:SF67">
    <property type="entry name" value="TRANSCRIPTIONAL REGULATORY PROTEIN TCTD"/>
    <property type="match status" value="1"/>
</dbReference>
<proteinExistence type="predicted"/>
<evidence type="ECO:0000313" key="8">
    <source>
        <dbReference type="EMBL" id="QPS80962.1"/>
    </source>
</evidence>
<evidence type="ECO:0000256" key="1">
    <source>
        <dbReference type="ARBA" id="ARBA00023015"/>
    </source>
</evidence>
<dbReference type="InterPro" id="IPR001789">
    <property type="entry name" value="Sig_transdc_resp-reg_receiver"/>
</dbReference>
<dbReference type="PROSITE" id="PS51755">
    <property type="entry name" value="OMPR_PHOB"/>
    <property type="match status" value="1"/>
</dbReference>